<accession>A0A9P3PNF0</accession>
<protein>
    <submittedName>
        <fullName evidence="2">Uncharacterized protein</fullName>
    </submittedName>
</protein>
<name>A0A9P3PNF0_LYOSH</name>
<feature type="transmembrane region" description="Helical" evidence="1">
    <location>
        <begin position="129"/>
        <end position="150"/>
    </location>
</feature>
<keyword evidence="1" id="KW-0472">Membrane</keyword>
<keyword evidence="3" id="KW-1185">Reference proteome</keyword>
<feature type="transmembrane region" description="Helical" evidence="1">
    <location>
        <begin position="240"/>
        <end position="261"/>
    </location>
</feature>
<feature type="transmembrane region" description="Helical" evidence="1">
    <location>
        <begin position="192"/>
        <end position="214"/>
    </location>
</feature>
<evidence type="ECO:0000313" key="3">
    <source>
        <dbReference type="Proteomes" id="UP001063166"/>
    </source>
</evidence>
<sequence length="300" mass="33109">MEPPCSSSPPPPTCSSVQFLNKGAPGSIPTYKQAGTSSSRILSTPFAELFLEVPERLTKEQKGLTSRPTLVMRAASSLSFLRVSLYIAAFLGLFIVEIKGTFLASSGSGQLDIARLEGVNMRTFALEMVFSWSSLLPPIISDAIVIWRAWVLYTDRRWVLIGPDTPSSVRSSGAVTPFTDKPTRKRHNPFNIHLFAAIVLSFTTNLWATVLILVKLRRFQGSFNLAPWHSHKRTRAQKNMVILVDSGLIYCGFQLIFVALVCRPFTRLSTMNAVYSVLFPIYLVFIHGHVSVHCGCAGGA</sequence>
<proteinExistence type="predicted"/>
<comment type="caution">
    <text evidence="2">The sequence shown here is derived from an EMBL/GenBank/DDBJ whole genome shotgun (WGS) entry which is preliminary data.</text>
</comment>
<dbReference type="AlphaFoldDB" id="A0A9P3PNF0"/>
<feature type="transmembrane region" description="Helical" evidence="1">
    <location>
        <begin position="273"/>
        <end position="292"/>
    </location>
</feature>
<keyword evidence="1" id="KW-0812">Transmembrane</keyword>
<dbReference type="OrthoDB" id="3029622at2759"/>
<feature type="transmembrane region" description="Helical" evidence="1">
    <location>
        <begin position="74"/>
        <end position="96"/>
    </location>
</feature>
<dbReference type="EMBL" id="BRPK01000007">
    <property type="protein sequence ID" value="GLB39630.1"/>
    <property type="molecule type" value="Genomic_DNA"/>
</dbReference>
<keyword evidence="1" id="KW-1133">Transmembrane helix</keyword>
<dbReference type="Proteomes" id="UP001063166">
    <property type="component" value="Unassembled WGS sequence"/>
</dbReference>
<organism evidence="2 3">
    <name type="scientific">Lyophyllum shimeji</name>
    <name type="common">Hon-shimeji</name>
    <name type="synonym">Tricholoma shimeji</name>
    <dbReference type="NCBI Taxonomy" id="47721"/>
    <lineage>
        <taxon>Eukaryota</taxon>
        <taxon>Fungi</taxon>
        <taxon>Dikarya</taxon>
        <taxon>Basidiomycota</taxon>
        <taxon>Agaricomycotina</taxon>
        <taxon>Agaricomycetes</taxon>
        <taxon>Agaricomycetidae</taxon>
        <taxon>Agaricales</taxon>
        <taxon>Tricholomatineae</taxon>
        <taxon>Lyophyllaceae</taxon>
        <taxon>Lyophyllum</taxon>
    </lineage>
</organism>
<evidence type="ECO:0000256" key="1">
    <source>
        <dbReference type="SAM" id="Phobius"/>
    </source>
</evidence>
<evidence type="ECO:0000313" key="2">
    <source>
        <dbReference type="EMBL" id="GLB39630.1"/>
    </source>
</evidence>
<reference evidence="2" key="1">
    <citation type="submission" date="2022-07" db="EMBL/GenBank/DDBJ databases">
        <title>The genome of Lyophyllum shimeji provides insight into the initial evolution of ectomycorrhizal fungal genome.</title>
        <authorList>
            <person name="Kobayashi Y."/>
            <person name="Shibata T."/>
            <person name="Hirakawa H."/>
            <person name="Shigenobu S."/>
            <person name="Nishiyama T."/>
            <person name="Yamada A."/>
            <person name="Hasebe M."/>
            <person name="Kawaguchi M."/>
        </authorList>
    </citation>
    <scope>NUCLEOTIDE SEQUENCE</scope>
    <source>
        <strain evidence="2">AT787</strain>
    </source>
</reference>
<gene>
    <name evidence="2" type="ORF">LshimejAT787_0701400</name>
</gene>